<proteinExistence type="inferred from homology"/>
<dbReference type="Proteomes" id="UP001460270">
    <property type="component" value="Unassembled WGS sequence"/>
</dbReference>
<dbReference type="InterPro" id="IPR012849">
    <property type="entry name" value="Abl-interactor_HHR_dom"/>
</dbReference>
<comment type="similarity">
    <text evidence="2">Belongs to the ABI family.</text>
</comment>
<dbReference type="InterPro" id="IPR028457">
    <property type="entry name" value="ABI"/>
</dbReference>
<comment type="caution">
    <text evidence="8">The sequence shown here is derived from an EMBL/GenBank/DDBJ whole genome shotgun (WGS) entry which is preliminary data.</text>
</comment>
<organism evidence="8 9">
    <name type="scientific">Mugilogobius chulae</name>
    <name type="common">yellowstripe goby</name>
    <dbReference type="NCBI Taxonomy" id="88201"/>
    <lineage>
        <taxon>Eukaryota</taxon>
        <taxon>Metazoa</taxon>
        <taxon>Chordata</taxon>
        <taxon>Craniata</taxon>
        <taxon>Vertebrata</taxon>
        <taxon>Euteleostomi</taxon>
        <taxon>Actinopterygii</taxon>
        <taxon>Neopterygii</taxon>
        <taxon>Teleostei</taxon>
        <taxon>Neoteleostei</taxon>
        <taxon>Acanthomorphata</taxon>
        <taxon>Gobiaria</taxon>
        <taxon>Gobiiformes</taxon>
        <taxon>Gobioidei</taxon>
        <taxon>Gobiidae</taxon>
        <taxon>Gobionellinae</taxon>
        <taxon>Mugilogobius</taxon>
    </lineage>
</organism>
<evidence type="ECO:0000256" key="4">
    <source>
        <dbReference type="ARBA" id="ARBA00022553"/>
    </source>
</evidence>
<reference evidence="9" key="1">
    <citation type="submission" date="2024-04" db="EMBL/GenBank/DDBJ databases">
        <title>Salinicola lusitanus LLJ914,a marine bacterium isolated from the Okinawa Trough.</title>
        <authorList>
            <person name="Li J."/>
        </authorList>
    </citation>
    <scope>NUCLEOTIDE SEQUENCE [LARGE SCALE GENOMIC DNA]</scope>
</reference>
<dbReference type="Pfam" id="PF07815">
    <property type="entry name" value="Abi_HHR"/>
    <property type="match status" value="1"/>
</dbReference>
<evidence type="ECO:0000256" key="6">
    <source>
        <dbReference type="SAM" id="MobiDB-lite"/>
    </source>
</evidence>
<dbReference type="PANTHER" id="PTHR10460">
    <property type="entry name" value="ABL INTERACTOR FAMILY MEMBER"/>
    <property type="match status" value="1"/>
</dbReference>
<dbReference type="AlphaFoldDB" id="A0AAW0PFL1"/>
<feature type="compositionally biased region" description="Pro residues" evidence="6">
    <location>
        <begin position="350"/>
        <end position="360"/>
    </location>
</feature>
<evidence type="ECO:0000256" key="2">
    <source>
        <dbReference type="ARBA" id="ARBA00010020"/>
    </source>
</evidence>
<dbReference type="GO" id="GO:0017124">
    <property type="term" value="F:SH3 domain binding"/>
    <property type="evidence" value="ECO:0007669"/>
    <property type="project" value="TreeGrafter"/>
</dbReference>
<evidence type="ECO:0000259" key="7">
    <source>
        <dbReference type="Pfam" id="PF07815"/>
    </source>
</evidence>
<dbReference type="GO" id="GO:0030027">
    <property type="term" value="C:lamellipodium"/>
    <property type="evidence" value="ECO:0007669"/>
    <property type="project" value="TreeGrafter"/>
</dbReference>
<accession>A0AAW0PFL1</accession>
<protein>
    <recommendedName>
        <fullName evidence="7">Abl-interactor homeo-domain homologous domain-containing protein</fullName>
    </recommendedName>
</protein>
<dbReference type="PANTHER" id="PTHR10460:SF60">
    <property type="entry name" value="ABI GENE FAMILY MEMBER 3"/>
    <property type="match status" value="1"/>
</dbReference>
<gene>
    <name evidence="8" type="ORF">WMY93_011067</name>
</gene>
<evidence type="ECO:0000256" key="1">
    <source>
        <dbReference type="ARBA" id="ARBA00004496"/>
    </source>
</evidence>
<keyword evidence="3" id="KW-0963">Cytoplasm</keyword>
<evidence type="ECO:0000256" key="3">
    <source>
        <dbReference type="ARBA" id="ARBA00022490"/>
    </source>
</evidence>
<sequence length="360" mass="37366">MGELPQQTNFKQVIDDILQAAPTARKQLLDNHSNLFKVAEYCENNYLQAEDQTKAVDESKALAAQALASVTYQINSVACTLLQLLDSQTSQIKNMDSSINLLSLAAAFHLEKVARREIGVFTSPKNHVRSKFMTLPAGGIEPERRYCRAPISYTALDSVGHCFQVTGQQPEQKEETTADPKSSANITNITSFGIAVPPPSVPTLPHSSSGDSLPPPPAADPPLTSSFPSPPPPPPPSGPSSALSPSTLPPPPPPPPAMSPTYSSYPPPPPGSMMGGSTLPPPPPPESNFGPPPPPPPPLVSGTLPSPPPPPLPGSVTLPSPPPPPLPGSGTLPSPPPPPPLSFSSASGGVPPPPPPPPPF</sequence>
<evidence type="ECO:0000313" key="8">
    <source>
        <dbReference type="EMBL" id="KAK7919783.1"/>
    </source>
</evidence>
<dbReference type="Gene3D" id="6.10.140.1620">
    <property type="match status" value="1"/>
</dbReference>
<evidence type="ECO:0000256" key="5">
    <source>
        <dbReference type="ARBA" id="ARBA00023054"/>
    </source>
</evidence>
<keyword evidence="5" id="KW-0175">Coiled coil</keyword>
<comment type="subcellular location">
    <subcellularLocation>
        <location evidence="1">Cytoplasm</location>
    </subcellularLocation>
</comment>
<dbReference type="GO" id="GO:0035591">
    <property type="term" value="F:signaling adaptor activity"/>
    <property type="evidence" value="ECO:0007669"/>
    <property type="project" value="TreeGrafter"/>
</dbReference>
<feature type="domain" description="Abl-interactor homeo-domain homologous" evidence="7">
    <location>
        <begin position="105"/>
        <end position="173"/>
    </location>
</feature>
<dbReference type="EMBL" id="JBBPFD010000007">
    <property type="protein sequence ID" value="KAK7919783.1"/>
    <property type="molecule type" value="Genomic_DNA"/>
</dbReference>
<feature type="compositionally biased region" description="Pro residues" evidence="6">
    <location>
        <begin position="228"/>
        <end position="238"/>
    </location>
</feature>
<feature type="compositionally biased region" description="Pro residues" evidence="6">
    <location>
        <begin position="247"/>
        <end position="258"/>
    </location>
</feature>
<keyword evidence="4" id="KW-0597">Phosphoprotein</keyword>
<evidence type="ECO:0000313" key="9">
    <source>
        <dbReference type="Proteomes" id="UP001460270"/>
    </source>
</evidence>
<feature type="region of interest" description="Disordered" evidence="6">
    <location>
        <begin position="192"/>
        <end position="360"/>
    </location>
</feature>
<dbReference type="GO" id="GO:0001764">
    <property type="term" value="P:neuron migration"/>
    <property type="evidence" value="ECO:0007669"/>
    <property type="project" value="TreeGrafter"/>
</dbReference>
<name>A0AAW0PFL1_9GOBI</name>
<dbReference type="GO" id="GO:0031209">
    <property type="term" value="C:SCAR complex"/>
    <property type="evidence" value="ECO:0007669"/>
    <property type="project" value="TreeGrafter"/>
</dbReference>
<dbReference type="GO" id="GO:0098858">
    <property type="term" value="C:actin-based cell projection"/>
    <property type="evidence" value="ECO:0007669"/>
    <property type="project" value="TreeGrafter"/>
</dbReference>
<feature type="compositionally biased region" description="Pro residues" evidence="6">
    <location>
        <begin position="279"/>
        <end position="341"/>
    </location>
</feature>
<keyword evidence="9" id="KW-1185">Reference proteome</keyword>